<reference evidence="3" key="1">
    <citation type="journal article" date="2011" name="Genome Biol.">
        <title>Comparative genomics of the social amoebae Dictyostelium discoideum and Dictyostelium purpureum.</title>
        <authorList>
            <consortium name="US DOE Joint Genome Institute (JGI-PGF)"/>
            <person name="Sucgang R."/>
            <person name="Kuo A."/>
            <person name="Tian X."/>
            <person name="Salerno W."/>
            <person name="Parikh A."/>
            <person name="Feasley C.L."/>
            <person name="Dalin E."/>
            <person name="Tu H."/>
            <person name="Huang E."/>
            <person name="Barry K."/>
            <person name="Lindquist E."/>
            <person name="Shapiro H."/>
            <person name="Bruce D."/>
            <person name="Schmutz J."/>
            <person name="Salamov A."/>
            <person name="Fey P."/>
            <person name="Gaudet P."/>
            <person name="Anjard C."/>
            <person name="Babu M.M."/>
            <person name="Basu S."/>
            <person name="Bushmanova Y."/>
            <person name="van der Wel H."/>
            <person name="Katoh-Kurasawa M."/>
            <person name="Dinh C."/>
            <person name="Coutinho P.M."/>
            <person name="Saito T."/>
            <person name="Elias M."/>
            <person name="Schaap P."/>
            <person name="Kay R.R."/>
            <person name="Henrissat B."/>
            <person name="Eichinger L."/>
            <person name="Rivero F."/>
            <person name="Putnam N.H."/>
            <person name="West C.M."/>
            <person name="Loomis W.F."/>
            <person name="Chisholm R.L."/>
            <person name="Shaulsky G."/>
            <person name="Strassmann J.E."/>
            <person name="Queller D.C."/>
            <person name="Kuspa A."/>
            <person name="Grigoriev I.V."/>
        </authorList>
    </citation>
    <scope>NUCLEOTIDE SEQUENCE [LARGE SCALE GENOMIC DNA]</scope>
    <source>
        <strain evidence="3">QSDP1</strain>
    </source>
</reference>
<feature type="region of interest" description="Disordered" evidence="1">
    <location>
        <begin position="1"/>
        <end position="50"/>
    </location>
</feature>
<dbReference type="GeneID" id="10511197"/>
<dbReference type="AlphaFoldDB" id="F1A673"/>
<feature type="compositionally biased region" description="Low complexity" evidence="1">
    <location>
        <begin position="33"/>
        <end position="50"/>
    </location>
</feature>
<dbReference type="InParanoid" id="F1A673"/>
<keyword evidence="3" id="KW-1185">Reference proteome</keyword>
<name>F1A673_DICPU</name>
<sequence length="50" mass="5342">MFYNNVYGGTDNGSERAEREEQELANIPSTATLSLSSYPSVSSNSPPVSS</sequence>
<dbReference type="KEGG" id="dpp:DICPUDRAFT_160360"/>
<dbReference type="VEuPathDB" id="AmoebaDB:DICPUDRAFT_160360"/>
<accession>F1A673</accession>
<evidence type="ECO:0000313" key="3">
    <source>
        <dbReference type="Proteomes" id="UP000001064"/>
    </source>
</evidence>
<organism evidence="2 3">
    <name type="scientific">Dictyostelium purpureum</name>
    <name type="common">Slime mold</name>
    <dbReference type="NCBI Taxonomy" id="5786"/>
    <lineage>
        <taxon>Eukaryota</taxon>
        <taxon>Amoebozoa</taxon>
        <taxon>Evosea</taxon>
        <taxon>Eumycetozoa</taxon>
        <taxon>Dictyostelia</taxon>
        <taxon>Dictyosteliales</taxon>
        <taxon>Dictyosteliaceae</taxon>
        <taxon>Dictyostelium</taxon>
    </lineage>
</organism>
<dbReference type="Proteomes" id="UP000001064">
    <property type="component" value="Unassembled WGS sequence"/>
</dbReference>
<dbReference type="EMBL" id="GL871689">
    <property type="protein sequence ID" value="EGC28307.1"/>
    <property type="molecule type" value="Genomic_DNA"/>
</dbReference>
<protein>
    <submittedName>
        <fullName evidence="2">Uncharacterized protein</fullName>
    </submittedName>
</protein>
<gene>
    <name evidence="2" type="ORF">DICPUDRAFT_160360</name>
</gene>
<evidence type="ECO:0000256" key="1">
    <source>
        <dbReference type="SAM" id="MobiDB-lite"/>
    </source>
</evidence>
<evidence type="ECO:0000313" key="2">
    <source>
        <dbReference type="EMBL" id="EGC28307.1"/>
    </source>
</evidence>
<proteinExistence type="predicted"/>
<dbReference type="RefSeq" id="XP_003295167.1">
    <property type="nucleotide sequence ID" value="XM_003295119.1"/>
</dbReference>